<evidence type="ECO:0000313" key="8">
    <source>
        <dbReference type="Proteomes" id="UP000046393"/>
    </source>
</evidence>
<dbReference type="SUPFAM" id="SSF52540">
    <property type="entry name" value="P-loop containing nucleoside triphosphate hydrolases"/>
    <property type="match status" value="2"/>
</dbReference>
<evidence type="ECO:0000256" key="1">
    <source>
        <dbReference type="ARBA" id="ARBA00005842"/>
    </source>
</evidence>
<dbReference type="InterPro" id="IPR036236">
    <property type="entry name" value="Znf_C2H2_sf"/>
</dbReference>
<evidence type="ECO:0000256" key="3">
    <source>
        <dbReference type="ARBA" id="ARBA00022741"/>
    </source>
</evidence>
<keyword evidence="6" id="KW-0732">Signal</keyword>
<dbReference type="InterPro" id="IPR018022">
    <property type="entry name" value="IPT"/>
</dbReference>
<sequence>MALNILLLNAAYKLLGAMKNRLVVIIGCTGTGKSGLGIEIAKKFNGEIINADSMQLYKGLDIATNKVTEAEMGNVKHHMLGFLDPSCSDFNVFRFRDQVLKIIEDLWSKNKLPILVGGTSYYVESILYKDYLIPTSGNLSKFIFLLVFLGMDHLKDLSNDELYEYLKKIDKCSADQVHKNNRLRVVRAIEIYESTKVRKSEHLAKQKGGGEFGIGGTLRFPETLLFYLDGDQKILANRLDKRVEEMVNRGLRGEIEYSPSLSMYGVYQSIGLKEFVDYLKLSKADRQSDVGDELFKKGCDLVKIHTRQYAKRQRSWIINRLIRRQKCLCPKVVGKDKINEFKQLQIYHCDICSIDIQGTGSWEAHLRGRRHKAAKRKINKIEKSEFGVAKSVVVT</sequence>
<dbReference type="PANTHER" id="PTHR11088:SF89">
    <property type="entry name" value="TRNA DIMETHYLALLYLTRANSFERASE"/>
    <property type="match status" value="1"/>
</dbReference>
<keyword evidence="8" id="KW-1185">Reference proteome</keyword>
<dbReference type="NCBIfam" id="TIGR00174">
    <property type="entry name" value="miaA"/>
    <property type="match status" value="1"/>
</dbReference>
<dbReference type="GO" id="GO:0005739">
    <property type="term" value="C:mitochondrion"/>
    <property type="evidence" value="ECO:0007669"/>
    <property type="project" value="TreeGrafter"/>
</dbReference>
<dbReference type="HAMAP" id="MF_00185">
    <property type="entry name" value="IPP_trans"/>
    <property type="match status" value="1"/>
</dbReference>
<dbReference type="AlphaFoldDB" id="A0A0N5AXL8"/>
<proteinExistence type="inferred from homology"/>
<organism evidence="8 9">
    <name type="scientific">Syphacia muris</name>
    <dbReference type="NCBI Taxonomy" id="451379"/>
    <lineage>
        <taxon>Eukaryota</taxon>
        <taxon>Metazoa</taxon>
        <taxon>Ecdysozoa</taxon>
        <taxon>Nematoda</taxon>
        <taxon>Chromadorea</taxon>
        <taxon>Rhabditida</taxon>
        <taxon>Spirurina</taxon>
        <taxon>Oxyuridomorpha</taxon>
        <taxon>Oxyuroidea</taxon>
        <taxon>Oxyuridae</taxon>
        <taxon>Syphacia</taxon>
    </lineage>
</organism>
<dbReference type="PANTHER" id="PTHR11088">
    <property type="entry name" value="TRNA DIMETHYLALLYLTRANSFERASE"/>
    <property type="match status" value="1"/>
</dbReference>
<evidence type="ECO:0000256" key="6">
    <source>
        <dbReference type="SAM" id="SignalP"/>
    </source>
</evidence>
<dbReference type="SUPFAM" id="SSF57667">
    <property type="entry name" value="beta-beta-alpha zinc fingers"/>
    <property type="match status" value="1"/>
</dbReference>
<feature type="signal peptide" evidence="6">
    <location>
        <begin position="1"/>
        <end position="17"/>
    </location>
</feature>
<dbReference type="Gene3D" id="1.10.20.140">
    <property type="match status" value="1"/>
</dbReference>
<keyword evidence="3 5" id="KW-0547">Nucleotide-binding</keyword>
<keyword evidence="4 5" id="KW-0067">ATP-binding</keyword>
<dbReference type="WBParaSite" id="SMUV_0000969701-mRNA-1">
    <property type="protein sequence ID" value="SMUV_0000969701-mRNA-1"/>
    <property type="gene ID" value="SMUV_0000969701"/>
</dbReference>
<dbReference type="Proteomes" id="UP000046393">
    <property type="component" value="Unplaced"/>
</dbReference>
<comment type="similarity">
    <text evidence="1 5">Belongs to the IPP transferase family.</text>
</comment>
<evidence type="ECO:0000313" key="9">
    <source>
        <dbReference type="WBParaSite" id="SMUV_0000969701-mRNA-1"/>
    </source>
</evidence>
<dbReference type="Gene3D" id="3.40.50.300">
    <property type="entry name" value="P-loop containing nucleotide triphosphate hydrolases"/>
    <property type="match status" value="1"/>
</dbReference>
<dbReference type="GO" id="GO:0005524">
    <property type="term" value="F:ATP binding"/>
    <property type="evidence" value="ECO:0007669"/>
    <property type="project" value="UniProtKB-KW"/>
</dbReference>
<dbReference type="PROSITE" id="PS00028">
    <property type="entry name" value="ZINC_FINGER_C2H2_1"/>
    <property type="match status" value="1"/>
</dbReference>
<feature type="domain" description="C2H2-type" evidence="7">
    <location>
        <begin position="349"/>
        <end position="371"/>
    </location>
</feature>
<evidence type="ECO:0000256" key="5">
    <source>
        <dbReference type="RuleBase" id="RU003785"/>
    </source>
</evidence>
<dbReference type="GO" id="GO:0052381">
    <property type="term" value="F:tRNA dimethylallyltransferase activity"/>
    <property type="evidence" value="ECO:0007669"/>
    <property type="project" value="InterPro"/>
</dbReference>
<dbReference type="Pfam" id="PF01715">
    <property type="entry name" value="IPPT"/>
    <property type="match status" value="1"/>
</dbReference>
<dbReference type="STRING" id="451379.A0A0N5AXL8"/>
<protein>
    <submittedName>
        <fullName evidence="9">C2H2-type domain-containing protein</fullName>
    </submittedName>
</protein>
<dbReference type="InterPro" id="IPR039657">
    <property type="entry name" value="Dimethylallyltransferase"/>
</dbReference>
<dbReference type="GO" id="GO:0006400">
    <property type="term" value="P:tRNA modification"/>
    <property type="evidence" value="ECO:0007669"/>
    <property type="project" value="TreeGrafter"/>
</dbReference>
<evidence type="ECO:0000256" key="2">
    <source>
        <dbReference type="ARBA" id="ARBA00022679"/>
    </source>
</evidence>
<evidence type="ECO:0000256" key="4">
    <source>
        <dbReference type="ARBA" id="ARBA00022840"/>
    </source>
</evidence>
<evidence type="ECO:0000259" key="7">
    <source>
        <dbReference type="PROSITE" id="PS00028"/>
    </source>
</evidence>
<dbReference type="InterPro" id="IPR027417">
    <property type="entry name" value="P-loop_NTPase"/>
</dbReference>
<keyword evidence="2 5" id="KW-0808">Transferase</keyword>
<name>A0A0N5AXL8_9BILA</name>
<feature type="chain" id="PRO_5005893730" evidence="6">
    <location>
        <begin position="18"/>
        <end position="395"/>
    </location>
</feature>
<reference evidence="9" key="1">
    <citation type="submission" date="2017-02" db="UniProtKB">
        <authorList>
            <consortium name="WormBaseParasite"/>
        </authorList>
    </citation>
    <scope>IDENTIFICATION</scope>
</reference>
<dbReference type="InterPro" id="IPR013087">
    <property type="entry name" value="Znf_C2H2_type"/>
</dbReference>
<dbReference type="Pfam" id="PF12874">
    <property type="entry name" value="zf-met"/>
    <property type="match status" value="1"/>
</dbReference>
<accession>A0A0N5AXL8</accession>